<dbReference type="Gene3D" id="3.40.630.30">
    <property type="match status" value="1"/>
</dbReference>
<dbReference type="InterPro" id="IPR000182">
    <property type="entry name" value="GNAT_dom"/>
</dbReference>
<dbReference type="Proteomes" id="UP000010473">
    <property type="component" value="Chromosome"/>
</dbReference>
<dbReference type="InterPro" id="IPR016181">
    <property type="entry name" value="Acyl_CoA_acyltransferase"/>
</dbReference>
<name>K9XTW0_STAC7</name>
<dbReference type="KEGG" id="scs:Sta7437_2507"/>
<dbReference type="SUPFAM" id="SSF55729">
    <property type="entry name" value="Acyl-CoA N-acyltransferases (Nat)"/>
    <property type="match status" value="1"/>
</dbReference>
<organism evidence="2 3">
    <name type="scientific">Stanieria cyanosphaera (strain ATCC 29371 / PCC 7437)</name>
    <dbReference type="NCBI Taxonomy" id="111780"/>
    <lineage>
        <taxon>Bacteria</taxon>
        <taxon>Bacillati</taxon>
        <taxon>Cyanobacteriota</taxon>
        <taxon>Cyanophyceae</taxon>
        <taxon>Pleurocapsales</taxon>
        <taxon>Dermocarpellaceae</taxon>
        <taxon>Stanieria</taxon>
    </lineage>
</organism>
<dbReference type="HOGENOM" id="CLU_087351_0_1_3"/>
<dbReference type="PANTHER" id="PTHR43451:SF1">
    <property type="entry name" value="ACETYLTRANSFERASE"/>
    <property type="match status" value="1"/>
</dbReference>
<dbReference type="EMBL" id="CP003653">
    <property type="protein sequence ID" value="AFZ36040.1"/>
    <property type="molecule type" value="Genomic_DNA"/>
</dbReference>
<dbReference type="OrthoDB" id="424368at2"/>
<proteinExistence type="predicted"/>
<dbReference type="GO" id="GO:0016747">
    <property type="term" value="F:acyltransferase activity, transferring groups other than amino-acyl groups"/>
    <property type="evidence" value="ECO:0007669"/>
    <property type="project" value="InterPro"/>
</dbReference>
<keyword evidence="3" id="KW-1185">Reference proteome</keyword>
<dbReference type="PROSITE" id="PS51186">
    <property type="entry name" value="GNAT"/>
    <property type="match status" value="1"/>
</dbReference>
<gene>
    <name evidence="2" type="ordered locus">Sta7437_2507</name>
</gene>
<accession>K9XTW0</accession>
<feature type="domain" description="N-acetyltransferase" evidence="1">
    <location>
        <begin position="1"/>
        <end position="154"/>
    </location>
</feature>
<dbReference type="eggNOG" id="COG1246">
    <property type="taxonomic scope" value="Bacteria"/>
</dbReference>
<dbReference type="STRING" id="111780.Sta7437_2507"/>
<sequence length="155" mass="18590">MIVREYRKSDLPEISRLFYNTIHQINSRDYIREQIEAWAAEIKDELFWQERFRNDLVYVVETNHSIVGFTNFKTTGYIDCFYVHHQWQGQGVGSLLIKKIESEARKQQISLLFLEASITAMPFFKAKGFVVIREQERLYNGCRFKQFYLEKSFII</sequence>
<reference evidence="3" key="1">
    <citation type="journal article" date="2013" name="Proc. Natl. Acad. Sci. U.S.A.">
        <title>Improving the coverage of the cyanobacterial phylum using diversity-driven genome sequencing.</title>
        <authorList>
            <person name="Shih P.M."/>
            <person name="Wu D."/>
            <person name="Latifi A."/>
            <person name="Axen S.D."/>
            <person name="Fewer D.P."/>
            <person name="Talla E."/>
            <person name="Calteau A."/>
            <person name="Cai F."/>
            <person name="Tandeau de Marsac N."/>
            <person name="Rippka R."/>
            <person name="Herdman M."/>
            <person name="Sivonen K."/>
            <person name="Coursin T."/>
            <person name="Laurent T."/>
            <person name="Goodwin L."/>
            <person name="Nolan M."/>
            <person name="Davenport K.W."/>
            <person name="Han C.S."/>
            <person name="Rubin E.M."/>
            <person name="Eisen J.A."/>
            <person name="Woyke T."/>
            <person name="Gugger M."/>
            <person name="Kerfeld C.A."/>
        </authorList>
    </citation>
    <scope>NUCLEOTIDE SEQUENCE [LARGE SCALE GENOMIC DNA]</scope>
    <source>
        <strain evidence="3">ATCC 29371 / PCC 7437</strain>
    </source>
</reference>
<evidence type="ECO:0000259" key="1">
    <source>
        <dbReference type="PROSITE" id="PS51186"/>
    </source>
</evidence>
<dbReference type="RefSeq" id="WP_015193708.1">
    <property type="nucleotide sequence ID" value="NC_019748.1"/>
</dbReference>
<dbReference type="Pfam" id="PF13673">
    <property type="entry name" value="Acetyltransf_10"/>
    <property type="match status" value="1"/>
</dbReference>
<protein>
    <submittedName>
        <fullName evidence="2">Acetyltransferase, GNAT family</fullName>
    </submittedName>
</protein>
<dbReference type="AlphaFoldDB" id="K9XTW0"/>
<dbReference type="CDD" id="cd04301">
    <property type="entry name" value="NAT_SF"/>
    <property type="match status" value="1"/>
</dbReference>
<dbReference type="PANTHER" id="PTHR43451">
    <property type="entry name" value="ACETYLTRANSFERASE (GNAT) FAMILY PROTEIN"/>
    <property type="match status" value="1"/>
</dbReference>
<evidence type="ECO:0000313" key="3">
    <source>
        <dbReference type="Proteomes" id="UP000010473"/>
    </source>
</evidence>
<evidence type="ECO:0000313" key="2">
    <source>
        <dbReference type="EMBL" id="AFZ36040.1"/>
    </source>
</evidence>
<dbReference type="InterPro" id="IPR052564">
    <property type="entry name" value="N-acetyltrans/Recomb-assoc"/>
</dbReference>